<dbReference type="InterPro" id="IPR000914">
    <property type="entry name" value="SBP_5_dom"/>
</dbReference>
<dbReference type="InterPro" id="IPR030678">
    <property type="entry name" value="Peptide/Ni-bd"/>
</dbReference>
<proteinExistence type="inferred from homology"/>
<dbReference type="GO" id="GO:1904680">
    <property type="term" value="F:peptide transmembrane transporter activity"/>
    <property type="evidence" value="ECO:0007669"/>
    <property type="project" value="TreeGrafter"/>
</dbReference>
<dbReference type="EMBL" id="SRMO01000087">
    <property type="protein sequence ID" value="TGG90566.1"/>
    <property type="molecule type" value="Genomic_DNA"/>
</dbReference>
<comment type="subcellular location">
    <subcellularLocation>
        <location evidence="1">Cell envelope</location>
    </subcellularLocation>
</comment>
<dbReference type="SUPFAM" id="SSF53850">
    <property type="entry name" value="Periplasmic binding protein-like II"/>
    <property type="match status" value="1"/>
</dbReference>
<dbReference type="GO" id="GO:0043190">
    <property type="term" value="C:ATP-binding cassette (ABC) transporter complex"/>
    <property type="evidence" value="ECO:0007669"/>
    <property type="project" value="InterPro"/>
</dbReference>
<feature type="domain" description="Solute-binding protein family 5" evidence="5">
    <location>
        <begin position="72"/>
        <end position="439"/>
    </location>
</feature>
<comment type="similarity">
    <text evidence="2">Belongs to the bacterial solute-binding protein 5 family.</text>
</comment>
<gene>
    <name evidence="6" type="ORF">ERJ67_10295</name>
</gene>
<dbReference type="GO" id="GO:0030313">
    <property type="term" value="C:cell envelope"/>
    <property type="evidence" value="ECO:0007669"/>
    <property type="project" value="UniProtKB-SubCell"/>
</dbReference>
<keyword evidence="4" id="KW-0732">Signal</keyword>
<dbReference type="GO" id="GO:0015833">
    <property type="term" value="P:peptide transport"/>
    <property type="evidence" value="ECO:0007669"/>
    <property type="project" value="TreeGrafter"/>
</dbReference>
<evidence type="ECO:0000256" key="3">
    <source>
        <dbReference type="ARBA" id="ARBA00022448"/>
    </source>
</evidence>
<dbReference type="GO" id="GO:0042597">
    <property type="term" value="C:periplasmic space"/>
    <property type="evidence" value="ECO:0007669"/>
    <property type="project" value="UniProtKB-ARBA"/>
</dbReference>
<evidence type="ECO:0000313" key="6">
    <source>
        <dbReference type="EMBL" id="TGG90566.1"/>
    </source>
</evidence>
<dbReference type="PIRSF" id="PIRSF002741">
    <property type="entry name" value="MppA"/>
    <property type="match status" value="1"/>
</dbReference>
<organism evidence="6 7">
    <name type="scientific">Aphanocapsa feldmannii 277cV</name>
    <dbReference type="NCBI Taxonomy" id="2507553"/>
    <lineage>
        <taxon>Bacteria</taxon>
        <taxon>Bacillati</taxon>
        <taxon>Cyanobacteriota</taxon>
        <taxon>Cyanophyceae</taxon>
        <taxon>Oscillatoriophycideae</taxon>
        <taxon>Chroococcales</taxon>
        <taxon>Microcystaceae</taxon>
        <taxon>Aphanocapsa</taxon>
    </lineage>
</organism>
<comment type="caution">
    <text evidence="6">The sequence shown here is derived from an EMBL/GenBank/DDBJ whole genome shotgun (WGS) entry which is preliminary data.</text>
</comment>
<name>A0A524RL28_9CHRO</name>
<protein>
    <submittedName>
        <fullName evidence="6">ABC transporter substrate-binding protein</fullName>
    </submittedName>
</protein>
<evidence type="ECO:0000256" key="2">
    <source>
        <dbReference type="ARBA" id="ARBA00005695"/>
    </source>
</evidence>
<dbReference type="InterPro" id="IPR039424">
    <property type="entry name" value="SBP_5"/>
</dbReference>
<dbReference type="Pfam" id="PF00496">
    <property type="entry name" value="SBP_bac_5"/>
    <property type="match status" value="1"/>
</dbReference>
<dbReference type="AlphaFoldDB" id="A0A524RL28"/>
<reference evidence="6 7" key="1">
    <citation type="journal article" date="2019" name="mSystems">
        <title>Life at home and on the roam: Genomic adaptions reflect the dual lifestyle of an intracellular, facultative symbiont.</title>
        <authorList>
            <person name="Burgsdorf I."/>
        </authorList>
    </citation>
    <scope>NUCLEOTIDE SEQUENCE [LARGE SCALE GENOMIC DNA]</scope>
    <source>
        <strain evidence="6">277cV</strain>
    </source>
</reference>
<dbReference type="Gene3D" id="3.10.105.10">
    <property type="entry name" value="Dipeptide-binding Protein, Domain 3"/>
    <property type="match status" value="1"/>
</dbReference>
<accession>A0A524RL28</accession>
<evidence type="ECO:0000259" key="5">
    <source>
        <dbReference type="Pfam" id="PF00496"/>
    </source>
</evidence>
<evidence type="ECO:0000256" key="4">
    <source>
        <dbReference type="ARBA" id="ARBA00022729"/>
    </source>
</evidence>
<dbReference type="Gene3D" id="3.40.190.10">
    <property type="entry name" value="Periplasmic binding protein-like II"/>
    <property type="match status" value="1"/>
</dbReference>
<sequence>MSRWGRLLIGTGLAALLGSCAWRADPPGDRLAIGTRGVVNTVDPAQAYRLGALQLLQGLGEPLYAIAADGSLEPRLAAGPPQRSADGLRLRIPLREGVLFHDGSRFDAEAMAFSLRRFRDAGGALSYLIREPVAAIHVVGPLELELELKAPYAPLERLLSFIGLTPVSPASTPPCAPERPDGSSCFQPDRFIGTGPFRLGFHSRQQQRLERFDDYWDTPAASAGIDVVRLNNSTALFGALGSGEIDLLFSNGIAAEHQRALTEQSREGRLREAVGPANGIEFFALATDRPPLDDLRLRQALALSLDRQLIARRVSYDLRRPLRSLLPEASPGAIASWPAADPAAARRLFREAGYCDGQILRLPLTFRSNTSTDKLVALTWQAQVESDLGDCLALEPVGYESSTIYEQLATGAFSLVLIDWSPDFPDPENYLRPMLSCSSFEGSRCTVGEAVEGGSFWYDATVAADLEAQQNSRGEARLQLLRRIQQRTATAVPYLPLWQLGNRAWASPGVEGLRFDGNGWLDLARLKRDVTP</sequence>
<dbReference type="PROSITE" id="PS51257">
    <property type="entry name" value="PROKAR_LIPOPROTEIN"/>
    <property type="match status" value="1"/>
</dbReference>
<evidence type="ECO:0000256" key="1">
    <source>
        <dbReference type="ARBA" id="ARBA00004196"/>
    </source>
</evidence>
<dbReference type="PANTHER" id="PTHR30290:SF10">
    <property type="entry name" value="PERIPLASMIC OLIGOPEPTIDE-BINDING PROTEIN-RELATED"/>
    <property type="match status" value="1"/>
</dbReference>
<keyword evidence="3" id="KW-0813">Transport</keyword>
<dbReference type="PANTHER" id="PTHR30290">
    <property type="entry name" value="PERIPLASMIC BINDING COMPONENT OF ABC TRANSPORTER"/>
    <property type="match status" value="1"/>
</dbReference>
<evidence type="ECO:0000313" key="7">
    <source>
        <dbReference type="Proteomes" id="UP000317990"/>
    </source>
</evidence>
<dbReference type="Proteomes" id="UP000317990">
    <property type="component" value="Unassembled WGS sequence"/>
</dbReference>